<keyword evidence="2 4" id="KW-0862">Zinc</keyword>
<dbReference type="InterPro" id="IPR036291">
    <property type="entry name" value="NAD(P)-bd_dom_sf"/>
</dbReference>
<dbReference type="STRING" id="626523.GCWU000342_00650"/>
<comment type="similarity">
    <text evidence="4">Belongs to the zinc-containing alcohol dehydrogenase family.</text>
</comment>
<feature type="domain" description="Alcohol dehydrogenase-like C-terminal" evidence="5">
    <location>
        <begin position="233"/>
        <end position="368"/>
    </location>
</feature>
<evidence type="ECO:0000256" key="4">
    <source>
        <dbReference type="RuleBase" id="RU361277"/>
    </source>
</evidence>
<dbReference type="PROSITE" id="PS00059">
    <property type="entry name" value="ADH_ZINC"/>
    <property type="match status" value="1"/>
</dbReference>
<evidence type="ECO:0000313" key="8">
    <source>
        <dbReference type="Proteomes" id="UP000003494"/>
    </source>
</evidence>
<dbReference type="InterPro" id="IPR050129">
    <property type="entry name" value="Zn_alcohol_dh"/>
</dbReference>
<name>C4G9J7_9FIRM</name>
<protein>
    <submittedName>
        <fullName evidence="7">GroES-like protein</fullName>
    </submittedName>
</protein>
<evidence type="ECO:0000313" key="7">
    <source>
        <dbReference type="EMBL" id="EEP29294.1"/>
    </source>
</evidence>
<dbReference type="InterPro" id="IPR011032">
    <property type="entry name" value="GroES-like_sf"/>
</dbReference>
<dbReference type="InterPro" id="IPR002328">
    <property type="entry name" value="ADH_Zn_CS"/>
</dbReference>
<evidence type="ECO:0000256" key="2">
    <source>
        <dbReference type="ARBA" id="ARBA00022833"/>
    </source>
</evidence>
<comment type="cofactor">
    <cofactor evidence="4">
        <name>Zn(2+)</name>
        <dbReference type="ChEBI" id="CHEBI:29105"/>
    </cofactor>
</comment>
<dbReference type="GO" id="GO:0008270">
    <property type="term" value="F:zinc ion binding"/>
    <property type="evidence" value="ECO:0007669"/>
    <property type="project" value="InterPro"/>
</dbReference>
<dbReference type="InterPro" id="IPR013149">
    <property type="entry name" value="ADH-like_C"/>
</dbReference>
<evidence type="ECO:0000259" key="6">
    <source>
        <dbReference type="Pfam" id="PF08240"/>
    </source>
</evidence>
<dbReference type="HOGENOM" id="CLU_026673_11_0_9"/>
<dbReference type="Gene3D" id="3.90.180.10">
    <property type="entry name" value="Medium-chain alcohol dehydrogenases, catalytic domain"/>
    <property type="match status" value="1"/>
</dbReference>
<organism evidence="7 8">
    <name type="scientific">Shuttleworthella satelles DSM 14600</name>
    <dbReference type="NCBI Taxonomy" id="626523"/>
    <lineage>
        <taxon>Bacteria</taxon>
        <taxon>Bacillati</taxon>
        <taxon>Bacillota</taxon>
        <taxon>Clostridia</taxon>
        <taxon>Lachnospirales</taxon>
        <taxon>Lachnospiraceae</taxon>
        <taxon>Shuttleworthella</taxon>
    </lineage>
</organism>
<dbReference type="GO" id="GO:0016491">
    <property type="term" value="F:oxidoreductase activity"/>
    <property type="evidence" value="ECO:0007669"/>
    <property type="project" value="UniProtKB-KW"/>
</dbReference>
<keyword evidence="1 4" id="KW-0479">Metal-binding</keyword>
<keyword evidence="3" id="KW-0560">Oxidoreductase</keyword>
<dbReference type="Pfam" id="PF00107">
    <property type="entry name" value="ADH_zinc_N"/>
    <property type="match status" value="1"/>
</dbReference>
<dbReference type="AlphaFoldDB" id="C4G9J7"/>
<proteinExistence type="inferred from homology"/>
<dbReference type="SUPFAM" id="SSF50129">
    <property type="entry name" value="GroES-like"/>
    <property type="match status" value="1"/>
</dbReference>
<feature type="domain" description="Alcohol dehydrogenase-like N-terminal" evidence="6">
    <location>
        <begin position="70"/>
        <end position="185"/>
    </location>
</feature>
<dbReference type="PANTHER" id="PTHR43401:SF2">
    <property type="entry name" value="L-THREONINE 3-DEHYDROGENASE"/>
    <property type="match status" value="1"/>
</dbReference>
<evidence type="ECO:0000256" key="1">
    <source>
        <dbReference type="ARBA" id="ARBA00022723"/>
    </source>
</evidence>
<gene>
    <name evidence="7" type="ORF">GCWU000342_00650</name>
</gene>
<dbReference type="PANTHER" id="PTHR43401">
    <property type="entry name" value="L-THREONINE 3-DEHYDROGENASE"/>
    <property type="match status" value="1"/>
</dbReference>
<dbReference type="EMBL" id="ACIP02000001">
    <property type="protein sequence ID" value="EEP29294.1"/>
    <property type="molecule type" value="Genomic_DNA"/>
</dbReference>
<dbReference type="eggNOG" id="COG1063">
    <property type="taxonomic scope" value="Bacteria"/>
</dbReference>
<comment type="caution">
    <text evidence="7">The sequence shown here is derived from an EMBL/GenBank/DDBJ whole genome shotgun (WGS) entry which is preliminary data.</text>
</comment>
<dbReference type="InterPro" id="IPR013154">
    <property type="entry name" value="ADH-like_N"/>
</dbReference>
<sequence length="410" mass="44517">MTRTRDLKGGSMDQNNIETIVRQVLESLQDGSAAAGPKSGGREIPKTAHVAVLTALEHFDVKEYPIPPLGDGDILVRVEGCGVCGTDAHEFKRDPFGLIPVALGHEGTGEIVAMGKNVKKDSAGKDLHIGDKVVTCMIFKDNPDITMYDLNKQNVGGADVYGLLPDDQIHLNGWFSDYIFIREGSTVFNVSDLDLDSRMLIEPAAVLVHAVERAKSTGILRFNSRVVVQGCGPIGLLCIAVLRTMGIENIVAVDGNLGRLEFARRMGAERSVNFADYQGIEALTAGLEAQFDGHPADFGFQCTGNPKAHSNIYKFIRSGGGLCELGFFINGGDATINPHLDICSKELTIVGSWVYTLRDYGTTFDFLKRAKAIGLPIDELITDRYPLAKINDALKKNLEMTGLKICMVNE</sequence>
<accession>C4G9J7</accession>
<dbReference type="Proteomes" id="UP000003494">
    <property type="component" value="Unassembled WGS sequence"/>
</dbReference>
<evidence type="ECO:0000259" key="5">
    <source>
        <dbReference type="Pfam" id="PF00107"/>
    </source>
</evidence>
<dbReference type="Gene3D" id="3.40.50.720">
    <property type="entry name" value="NAD(P)-binding Rossmann-like Domain"/>
    <property type="match status" value="1"/>
</dbReference>
<evidence type="ECO:0000256" key="3">
    <source>
        <dbReference type="ARBA" id="ARBA00023002"/>
    </source>
</evidence>
<dbReference type="SUPFAM" id="SSF51735">
    <property type="entry name" value="NAD(P)-binding Rossmann-fold domains"/>
    <property type="match status" value="1"/>
</dbReference>
<reference evidence="7" key="1">
    <citation type="submission" date="2009-04" db="EMBL/GenBank/DDBJ databases">
        <authorList>
            <person name="Weinstock G."/>
            <person name="Sodergren E."/>
            <person name="Clifton S."/>
            <person name="Fulton L."/>
            <person name="Fulton B."/>
            <person name="Courtney L."/>
            <person name="Fronick C."/>
            <person name="Harrison M."/>
            <person name="Strong C."/>
            <person name="Farmer C."/>
            <person name="Delahaunty K."/>
            <person name="Markovic C."/>
            <person name="Hall O."/>
            <person name="Minx P."/>
            <person name="Tomlinson C."/>
            <person name="Mitreva M."/>
            <person name="Nelson J."/>
            <person name="Hou S."/>
            <person name="Wollam A."/>
            <person name="Pepin K.H."/>
            <person name="Johnson M."/>
            <person name="Bhonagiri V."/>
            <person name="Nash W.E."/>
            <person name="Warren W."/>
            <person name="Chinwalla A."/>
            <person name="Mardis E.R."/>
            <person name="Wilson R.K."/>
        </authorList>
    </citation>
    <scope>NUCLEOTIDE SEQUENCE [LARGE SCALE GENOMIC DNA]</scope>
    <source>
        <strain evidence="7">DSM 14600</strain>
    </source>
</reference>
<dbReference type="Pfam" id="PF08240">
    <property type="entry name" value="ADH_N"/>
    <property type="match status" value="1"/>
</dbReference>
<keyword evidence="8" id="KW-1185">Reference proteome</keyword>